<comment type="caution">
    <text evidence="1">The sequence shown here is derived from an EMBL/GenBank/DDBJ whole genome shotgun (WGS) entry which is preliminary data.</text>
</comment>
<gene>
    <name evidence="1" type="ORF">L1987_12609</name>
</gene>
<proteinExistence type="predicted"/>
<evidence type="ECO:0000313" key="1">
    <source>
        <dbReference type="EMBL" id="KAI3818791.1"/>
    </source>
</evidence>
<dbReference type="EMBL" id="CM042021">
    <property type="protein sequence ID" value="KAI3818791.1"/>
    <property type="molecule type" value="Genomic_DNA"/>
</dbReference>
<accession>A0ACB9JGJ3</accession>
<sequence>MAILDPRCATAGRRTQGGKTDDGKEEDSGARVVRRIGLPNQVMVAADVGYSCWVQGDDHEGLQVAGDGMAVACDGGKRQEGNTRVARRGWWSIAKKKESERMNHGGTIRRRSCCGGALRRWYDGGAGRLGITRPQWWCREATDLRDPTRGR</sequence>
<name>A0ACB9JGJ3_9ASTR</name>
<dbReference type="Proteomes" id="UP001056120">
    <property type="component" value="Linkage Group LG04"/>
</dbReference>
<reference evidence="1 2" key="2">
    <citation type="journal article" date="2022" name="Mol. Ecol. Resour.">
        <title>The genomes of chicory, endive, great burdock and yacon provide insights into Asteraceae paleo-polyploidization history and plant inulin production.</title>
        <authorList>
            <person name="Fan W."/>
            <person name="Wang S."/>
            <person name="Wang H."/>
            <person name="Wang A."/>
            <person name="Jiang F."/>
            <person name="Liu H."/>
            <person name="Zhao H."/>
            <person name="Xu D."/>
            <person name="Zhang Y."/>
        </authorList>
    </citation>
    <scope>NUCLEOTIDE SEQUENCE [LARGE SCALE GENOMIC DNA]</scope>
    <source>
        <strain evidence="2">cv. Yunnan</strain>
        <tissue evidence="1">Leaves</tissue>
    </source>
</reference>
<evidence type="ECO:0000313" key="2">
    <source>
        <dbReference type="Proteomes" id="UP001056120"/>
    </source>
</evidence>
<reference evidence="2" key="1">
    <citation type="journal article" date="2022" name="Mol. Ecol. Resour.">
        <title>The genomes of chicory, endive, great burdock and yacon provide insights into Asteraceae palaeo-polyploidization history and plant inulin production.</title>
        <authorList>
            <person name="Fan W."/>
            <person name="Wang S."/>
            <person name="Wang H."/>
            <person name="Wang A."/>
            <person name="Jiang F."/>
            <person name="Liu H."/>
            <person name="Zhao H."/>
            <person name="Xu D."/>
            <person name="Zhang Y."/>
        </authorList>
    </citation>
    <scope>NUCLEOTIDE SEQUENCE [LARGE SCALE GENOMIC DNA]</scope>
    <source>
        <strain evidence="2">cv. Yunnan</strain>
    </source>
</reference>
<organism evidence="1 2">
    <name type="scientific">Smallanthus sonchifolius</name>
    <dbReference type="NCBI Taxonomy" id="185202"/>
    <lineage>
        <taxon>Eukaryota</taxon>
        <taxon>Viridiplantae</taxon>
        <taxon>Streptophyta</taxon>
        <taxon>Embryophyta</taxon>
        <taxon>Tracheophyta</taxon>
        <taxon>Spermatophyta</taxon>
        <taxon>Magnoliopsida</taxon>
        <taxon>eudicotyledons</taxon>
        <taxon>Gunneridae</taxon>
        <taxon>Pentapetalae</taxon>
        <taxon>asterids</taxon>
        <taxon>campanulids</taxon>
        <taxon>Asterales</taxon>
        <taxon>Asteraceae</taxon>
        <taxon>Asteroideae</taxon>
        <taxon>Heliantheae alliance</taxon>
        <taxon>Millerieae</taxon>
        <taxon>Smallanthus</taxon>
    </lineage>
</organism>
<keyword evidence="2" id="KW-1185">Reference proteome</keyword>
<protein>
    <submittedName>
        <fullName evidence="1">Uncharacterized protein</fullName>
    </submittedName>
</protein>